<evidence type="ECO:0000313" key="2">
    <source>
        <dbReference type="EMBL" id="CAI9717352.1"/>
    </source>
</evidence>
<reference evidence="2" key="1">
    <citation type="submission" date="2023-08" db="EMBL/GenBank/DDBJ databases">
        <authorList>
            <person name="Alioto T."/>
            <person name="Alioto T."/>
            <person name="Gomez Garrido J."/>
        </authorList>
    </citation>
    <scope>NUCLEOTIDE SEQUENCE</scope>
</reference>
<name>A0AA36EY41_OCTVU</name>
<proteinExistence type="predicted"/>
<gene>
    <name evidence="2" type="ORF">OCTVUL_1B000577</name>
</gene>
<protein>
    <submittedName>
        <fullName evidence="2">Uncharacterized protein</fullName>
    </submittedName>
</protein>
<dbReference type="EMBL" id="OX597815">
    <property type="protein sequence ID" value="CAI9717352.1"/>
    <property type="molecule type" value="Genomic_DNA"/>
</dbReference>
<accession>A0AA36EY41</accession>
<keyword evidence="3" id="KW-1185">Reference proteome</keyword>
<dbReference type="Proteomes" id="UP001162480">
    <property type="component" value="Chromosome 2"/>
</dbReference>
<evidence type="ECO:0000313" key="3">
    <source>
        <dbReference type="Proteomes" id="UP001162480"/>
    </source>
</evidence>
<sequence length="88" mass="9290">MDKSPIKTKTSSEPGISEDIRNGESSTVIISVPTGEEFIQGRKASNFAAAAAISKETINCGSDELGKYKVQGTNANPIAVSDLPNRYS</sequence>
<feature type="region of interest" description="Disordered" evidence="1">
    <location>
        <begin position="1"/>
        <end position="22"/>
    </location>
</feature>
<dbReference type="AlphaFoldDB" id="A0AA36EY41"/>
<organism evidence="2 3">
    <name type="scientific">Octopus vulgaris</name>
    <name type="common">Common octopus</name>
    <dbReference type="NCBI Taxonomy" id="6645"/>
    <lineage>
        <taxon>Eukaryota</taxon>
        <taxon>Metazoa</taxon>
        <taxon>Spiralia</taxon>
        <taxon>Lophotrochozoa</taxon>
        <taxon>Mollusca</taxon>
        <taxon>Cephalopoda</taxon>
        <taxon>Coleoidea</taxon>
        <taxon>Octopodiformes</taxon>
        <taxon>Octopoda</taxon>
        <taxon>Incirrata</taxon>
        <taxon>Octopodidae</taxon>
        <taxon>Octopus</taxon>
    </lineage>
</organism>
<evidence type="ECO:0000256" key="1">
    <source>
        <dbReference type="SAM" id="MobiDB-lite"/>
    </source>
</evidence>